<evidence type="ECO:0000256" key="6">
    <source>
        <dbReference type="SAM" id="Phobius"/>
    </source>
</evidence>
<feature type="domain" description="GtrA/DPMS transmembrane" evidence="7">
    <location>
        <begin position="2"/>
        <end position="111"/>
    </location>
</feature>
<evidence type="ECO:0000256" key="5">
    <source>
        <dbReference type="ARBA" id="ARBA00023136"/>
    </source>
</evidence>
<keyword evidence="9" id="KW-1185">Reference proteome</keyword>
<comment type="subcellular location">
    <subcellularLocation>
        <location evidence="1">Membrane</location>
        <topology evidence="1">Multi-pass membrane protein</topology>
    </subcellularLocation>
</comment>
<dbReference type="Proteomes" id="UP000661691">
    <property type="component" value="Unassembled WGS sequence"/>
</dbReference>
<feature type="transmembrane region" description="Helical" evidence="6">
    <location>
        <begin position="92"/>
        <end position="112"/>
    </location>
</feature>
<evidence type="ECO:0000313" key="8">
    <source>
        <dbReference type="EMBL" id="MBD1373283.1"/>
    </source>
</evidence>
<evidence type="ECO:0000256" key="2">
    <source>
        <dbReference type="ARBA" id="ARBA00009399"/>
    </source>
</evidence>
<dbReference type="PANTHER" id="PTHR38459:SF1">
    <property type="entry name" value="PROPHAGE BACTOPRENOL-LINKED GLUCOSE TRANSLOCASE HOMOLOG"/>
    <property type="match status" value="1"/>
</dbReference>
<organism evidence="8 9">
    <name type="scientific">Polycladospora coralii</name>
    <dbReference type="NCBI Taxonomy" id="2771432"/>
    <lineage>
        <taxon>Bacteria</taxon>
        <taxon>Bacillati</taxon>
        <taxon>Bacillota</taxon>
        <taxon>Bacilli</taxon>
        <taxon>Bacillales</taxon>
        <taxon>Thermoactinomycetaceae</taxon>
        <taxon>Polycladospora</taxon>
    </lineage>
</organism>
<evidence type="ECO:0000256" key="1">
    <source>
        <dbReference type="ARBA" id="ARBA00004141"/>
    </source>
</evidence>
<gene>
    <name evidence="8" type="ORF">IC620_13085</name>
</gene>
<evidence type="ECO:0000259" key="7">
    <source>
        <dbReference type="Pfam" id="PF04138"/>
    </source>
</evidence>
<protein>
    <submittedName>
        <fullName evidence="8">GtrA family protein</fullName>
    </submittedName>
</protein>
<evidence type="ECO:0000256" key="3">
    <source>
        <dbReference type="ARBA" id="ARBA00022692"/>
    </source>
</evidence>
<proteinExistence type="inferred from homology"/>
<dbReference type="InterPro" id="IPR051401">
    <property type="entry name" value="GtrA_CellWall_Glycosyl"/>
</dbReference>
<dbReference type="GO" id="GO:0000271">
    <property type="term" value="P:polysaccharide biosynthetic process"/>
    <property type="evidence" value="ECO:0007669"/>
    <property type="project" value="InterPro"/>
</dbReference>
<evidence type="ECO:0000313" key="9">
    <source>
        <dbReference type="Proteomes" id="UP000661691"/>
    </source>
</evidence>
<dbReference type="PANTHER" id="PTHR38459">
    <property type="entry name" value="PROPHAGE BACTOPRENOL-LINKED GLUCOSE TRANSLOCASE HOMOLOG"/>
    <property type="match status" value="1"/>
</dbReference>
<name>A0A926NB52_9BACL</name>
<dbReference type="InterPro" id="IPR007267">
    <property type="entry name" value="GtrA_DPMS_TM"/>
</dbReference>
<reference evidence="8" key="1">
    <citation type="submission" date="2020-09" db="EMBL/GenBank/DDBJ databases">
        <title>A novel bacterium of genus Hazenella, isolated from South China Sea.</title>
        <authorList>
            <person name="Huang H."/>
            <person name="Mo K."/>
            <person name="Hu Y."/>
        </authorList>
    </citation>
    <scope>NUCLEOTIDE SEQUENCE</scope>
    <source>
        <strain evidence="8">IB182357</strain>
    </source>
</reference>
<dbReference type="EMBL" id="JACXAH010000021">
    <property type="protein sequence ID" value="MBD1373283.1"/>
    <property type="molecule type" value="Genomic_DNA"/>
</dbReference>
<keyword evidence="3 6" id="KW-0812">Transmembrane</keyword>
<feature type="transmembrane region" description="Helical" evidence="6">
    <location>
        <begin position="59"/>
        <end position="80"/>
    </location>
</feature>
<sequence length="122" mass="14019">MLNTLIDFLTFAILFYVLSLNTEIAQIISYLAGTVNSYVWNKCWTFQSNKQSSGNWLEMIRFILISLTALLFSLLILIVLENAHVWVWTSKGIATMTGMAVNFLGMKIWVFSTDEECKYEKS</sequence>
<keyword evidence="4 6" id="KW-1133">Transmembrane helix</keyword>
<accession>A0A926NB52</accession>
<keyword evidence="5 6" id="KW-0472">Membrane</keyword>
<comment type="similarity">
    <text evidence="2">Belongs to the GtrA family.</text>
</comment>
<dbReference type="AlphaFoldDB" id="A0A926NB52"/>
<comment type="caution">
    <text evidence="8">The sequence shown here is derived from an EMBL/GenBank/DDBJ whole genome shotgun (WGS) entry which is preliminary data.</text>
</comment>
<dbReference type="GO" id="GO:0005886">
    <property type="term" value="C:plasma membrane"/>
    <property type="evidence" value="ECO:0007669"/>
    <property type="project" value="TreeGrafter"/>
</dbReference>
<dbReference type="Pfam" id="PF04138">
    <property type="entry name" value="GtrA_DPMS_TM"/>
    <property type="match status" value="1"/>
</dbReference>
<evidence type="ECO:0000256" key="4">
    <source>
        <dbReference type="ARBA" id="ARBA00022989"/>
    </source>
</evidence>